<dbReference type="OrthoDB" id="5946976at2759"/>
<feature type="domain" description="Beta-lactamase-related" evidence="1">
    <location>
        <begin position="26"/>
        <end position="359"/>
    </location>
</feature>
<evidence type="ECO:0000313" key="2">
    <source>
        <dbReference type="EMBL" id="KAJ5381684.1"/>
    </source>
</evidence>
<organism evidence="2 3">
    <name type="scientific">Penicillium cataractarum</name>
    <dbReference type="NCBI Taxonomy" id="2100454"/>
    <lineage>
        <taxon>Eukaryota</taxon>
        <taxon>Fungi</taxon>
        <taxon>Dikarya</taxon>
        <taxon>Ascomycota</taxon>
        <taxon>Pezizomycotina</taxon>
        <taxon>Eurotiomycetes</taxon>
        <taxon>Eurotiomycetidae</taxon>
        <taxon>Eurotiales</taxon>
        <taxon>Aspergillaceae</taxon>
        <taxon>Penicillium</taxon>
    </lineage>
</organism>
<dbReference type="SUPFAM" id="SSF56601">
    <property type="entry name" value="beta-lactamase/transpeptidase-like"/>
    <property type="match status" value="1"/>
</dbReference>
<dbReference type="AlphaFoldDB" id="A0A9W9VI76"/>
<dbReference type="GeneID" id="81436220"/>
<name>A0A9W9VI76_9EURO</name>
<dbReference type="Gene3D" id="3.40.710.10">
    <property type="entry name" value="DD-peptidase/beta-lactamase superfamily"/>
    <property type="match status" value="1"/>
</dbReference>
<dbReference type="Proteomes" id="UP001147782">
    <property type="component" value="Unassembled WGS sequence"/>
</dbReference>
<dbReference type="PANTHER" id="PTHR43319">
    <property type="entry name" value="BETA-LACTAMASE-RELATED"/>
    <property type="match status" value="1"/>
</dbReference>
<comment type="caution">
    <text evidence="2">The sequence shown here is derived from an EMBL/GenBank/DDBJ whole genome shotgun (WGS) entry which is preliminary data.</text>
</comment>
<dbReference type="EMBL" id="JAPZBS010000002">
    <property type="protein sequence ID" value="KAJ5381684.1"/>
    <property type="molecule type" value="Genomic_DNA"/>
</dbReference>
<proteinExistence type="predicted"/>
<dbReference type="InterPro" id="IPR001466">
    <property type="entry name" value="Beta-lactam-related"/>
</dbReference>
<dbReference type="InterPro" id="IPR052907">
    <property type="entry name" value="Beta-lactamase/esterase"/>
</dbReference>
<evidence type="ECO:0000313" key="3">
    <source>
        <dbReference type="Proteomes" id="UP001147782"/>
    </source>
</evidence>
<dbReference type="Pfam" id="PF00144">
    <property type="entry name" value="Beta-lactamase"/>
    <property type="match status" value="1"/>
</dbReference>
<sequence length="379" mass="41223">MSAVHGHCEPAFNKVRDLLEQNILSEEELGASLCVNIDGQDVVNLWGGYADRARSKPWKEDTISIVWSTSKCITNLAALVLIDRGLLDPFASVSQYWPEFATNEKESVKVWHVLTHSAGLPAWQRPTTIEEVYDVTKANERLAGDPLWWTPGTATGYHPVTQGHIISELVLRVTGKRAREFIAEELAGPLKADFQLGVLEKDRSRVAEVIAPAPMDPPPDFDMDGIAGRAITTPLMQAELAETTAFQDAEMASGNGFGTAKGIARILSAISLGGTVDGKKLLGPETAKLAATEQIRGKDVVLATDVRFGMGFGLRVESGMAWIREGSCYWGGWGGSLAIMNPKNRITICYVPSRMQNHGPTGDPRTESYVKAIYESIGI</sequence>
<dbReference type="PANTHER" id="PTHR43319:SF3">
    <property type="entry name" value="BETA-LACTAMASE-RELATED DOMAIN-CONTAINING PROTEIN"/>
    <property type="match status" value="1"/>
</dbReference>
<accession>A0A9W9VI76</accession>
<reference evidence="2" key="2">
    <citation type="journal article" date="2023" name="IMA Fungus">
        <title>Comparative genomic study of the Penicillium genus elucidates a diverse pangenome and 15 lateral gene transfer events.</title>
        <authorList>
            <person name="Petersen C."/>
            <person name="Sorensen T."/>
            <person name="Nielsen M.R."/>
            <person name="Sondergaard T.E."/>
            <person name="Sorensen J.L."/>
            <person name="Fitzpatrick D.A."/>
            <person name="Frisvad J.C."/>
            <person name="Nielsen K.L."/>
        </authorList>
    </citation>
    <scope>NUCLEOTIDE SEQUENCE</scope>
    <source>
        <strain evidence="2">IBT 29864</strain>
    </source>
</reference>
<evidence type="ECO:0000259" key="1">
    <source>
        <dbReference type="Pfam" id="PF00144"/>
    </source>
</evidence>
<dbReference type="RefSeq" id="XP_056559255.1">
    <property type="nucleotide sequence ID" value="XM_056697043.1"/>
</dbReference>
<dbReference type="InterPro" id="IPR012338">
    <property type="entry name" value="Beta-lactam/transpept-like"/>
</dbReference>
<reference evidence="2" key="1">
    <citation type="submission" date="2022-11" db="EMBL/GenBank/DDBJ databases">
        <authorList>
            <person name="Petersen C."/>
        </authorList>
    </citation>
    <scope>NUCLEOTIDE SEQUENCE</scope>
    <source>
        <strain evidence="2">IBT 29864</strain>
    </source>
</reference>
<gene>
    <name evidence="2" type="ORF">N7496_004112</name>
</gene>
<protein>
    <recommendedName>
        <fullName evidence="1">Beta-lactamase-related domain-containing protein</fullName>
    </recommendedName>
</protein>
<keyword evidence="3" id="KW-1185">Reference proteome</keyword>